<feature type="chain" id="PRO_5031036320" evidence="2">
    <location>
        <begin position="25"/>
        <end position="151"/>
    </location>
</feature>
<feature type="signal peptide" evidence="2">
    <location>
        <begin position="1"/>
        <end position="24"/>
    </location>
</feature>
<comment type="caution">
    <text evidence="3">The sequence shown here is derived from an EMBL/GenBank/DDBJ whole genome shotgun (WGS) entry which is preliminary data.</text>
</comment>
<evidence type="ECO:0000313" key="3">
    <source>
        <dbReference type="EMBL" id="CDH45710.1"/>
    </source>
</evidence>
<gene>
    <name evidence="3" type="ORF">BN874_280015</name>
</gene>
<dbReference type="Proteomes" id="UP000019184">
    <property type="component" value="Unassembled WGS sequence"/>
</dbReference>
<keyword evidence="4" id="KW-1185">Reference proteome</keyword>
<evidence type="ECO:0000256" key="1">
    <source>
        <dbReference type="SAM" id="MobiDB-lite"/>
    </source>
</evidence>
<proteinExistence type="predicted"/>
<dbReference type="EMBL" id="CBTK010000201">
    <property type="protein sequence ID" value="CDH45710.1"/>
    <property type="molecule type" value="Genomic_DNA"/>
</dbReference>
<feature type="compositionally biased region" description="Basic and acidic residues" evidence="1">
    <location>
        <begin position="137"/>
        <end position="151"/>
    </location>
</feature>
<accession>A0A7U7J4K1</accession>
<evidence type="ECO:0000313" key="4">
    <source>
        <dbReference type="Proteomes" id="UP000019184"/>
    </source>
</evidence>
<protein>
    <submittedName>
        <fullName evidence="3">Uncharacterized protein</fullName>
    </submittedName>
</protein>
<keyword evidence="2" id="KW-0732">Signal</keyword>
<reference evidence="3 4" key="1">
    <citation type="journal article" date="2014" name="ISME J.">
        <title>Candidatus Competibacter-lineage genomes retrieved from metagenomes reveal functional metabolic diversity.</title>
        <authorList>
            <person name="McIlroy S.J."/>
            <person name="Albertsen M."/>
            <person name="Andresen E.K."/>
            <person name="Saunders A.M."/>
            <person name="Kristiansen R."/>
            <person name="Stokholm-Bjerregaard M."/>
            <person name="Nielsen K.L."/>
            <person name="Nielsen P.H."/>
        </authorList>
    </citation>
    <scope>NUCLEOTIDE SEQUENCE [LARGE SCALE GENOMIC DNA]</scope>
    <source>
        <strain evidence="3 4">Run_B_J11</strain>
    </source>
</reference>
<organism evidence="3 4">
    <name type="scientific">Candidatus Contendobacter odensis Run_B_J11</name>
    <dbReference type="NCBI Taxonomy" id="1400861"/>
    <lineage>
        <taxon>Bacteria</taxon>
        <taxon>Pseudomonadati</taxon>
        <taxon>Pseudomonadota</taxon>
        <taxon>Gammaproteobacteria</taxon>
        <taxon>Candidatus Competibacteraceae</taxon>
        <taxon>Candidatus Contendibacter</taxon>
    </lineage>
</organism>
<name>A0A7U7J4K1_9GAMM</name>
<feature type="region of interest" description="Disordered" evidence="1">
    <location>
        <begin position="130"/>
        <end position="151"/>
    </location>
</feature>
<sequence>MTKIIKMLALLATVLLAAPGGAIAQQDEYPQVEPQRPRDQPRGQIQVTNDWRDEVNITMWTHRREQIGDSWTLRSGETAVLAVDGVRIKVRPNYKIKVGDDWGWVNLGAVGQFSRGTWNVNVRDIWRATHQRGGRGGRPDRGDENVPDWQR</sequence>
<dbReference type="RefSeq" id="WP_034433690.1">
    <property type="nucleotide sequence ID" value="NZ_CBTK010000201.1"/>
</dbReference>
<dbReference type="AlphaFoldDB" id="A0A7U7J4K1"/>
<evidence type="ECO:0000256" key="2">
    <source>
        <dbReference type="SAM" id="SignalP"/>
    </source>
</evidence>